<sequence>MDPSFHITKHLFDARPRYQYRLTASCYRFPLANQSGSEDDSSGLTLVLTHGSGFHKEHFEPTIDELLRLVTNQAESQSVSIREIWALDHPSHGQAALLNEALFHRQGGTDDGARKYAQALYAFLTLPNPGVGVDFSQRNVVLVGHSMGAMAITPRITPICAILVELVAGDPAMMKEVTDQLAQGSHTRRDRWSSRASASRFMKKRKMWEKWDPRILDLYLAYGLRPLPTLKYPSIASGVTLTCTIEQEESISRDLSGIIYIWNSIQTVTTRHPLHLIYGTKNDILSLESKDSFIAQAGGSEKFESIHSIPGAAHLIVQTHPTALAERIFDILRSRSLQGQFARAARM</sequence>
<comment type="caution">
    <text evidence="2">The sequence shown here is derived from an EMBL/GenBank/DDBJ whole genome shotgun (WGS) entry which is preliminary data.</text>
</comment>
<dbReference type="Pfam" id="PF12697">
    <property type="entry name" value="Abhydrolase_6"/>
    <property type="match status" value="1"/>
</dbReference>
<gene>
    <name evidence="2" type="ORF">MYCIT1_LOCUS25852</name>
</gene>
<dbReference type="InterPro" id="IPR000073">
    <property type="entry name" value="AB_hydrolase_1"/>
</dbReference>
<keyword evidence="3" id="KW-1185">Reference proteome</keyword>
<dbReference type="InterPro" id="IPR029058">
    <property type="entry name" value="AB_hydrolase_fold"/>
</dbReference>
<dbReference type="Proteomes" id="UP001295794">
    <property type="component" value="Unassembled WGS sequence"/>
</dbReference>
<dbReference type="EMBL" id="CAVNYO010000419">
    <property type="protein sequence ID" value="CAK5277057.1"/>
    <property type="molecule type" value="Genomic_DNA"/>
</dbReference>
<evidence type="ECO:0000313" key="3">
    <source>
        <dbReference type="Proteomes" id="UP001295794"/>
    </source>
</evidence>
<name>A0AAD2HJL7_9AGAR</name>
<dbReference type="AlphaFoldDB" id="A0AAD2HJL7"/>
<accession>A0AAD2HJL7</accession>
<proteinExistence type="predicted"/>
<dbReference type="SUPFAM" id="SSF53474">
    <property type="entry name" value="alpha/beta-Hydrolases"/>
    <property type="match status" value="1"/>
</dbReference>
<evidence type="ECO:0000313" key="2">
    <source>
        <dbReference type="EMBL" id="CAK5277057.1"/>
    </source>
</evidence>
<organism evidence="2 3">
    <name type="scientific">Mycena citricolor</name>
    <dbReference type="NCBI Taxonomy" id="2018698"/>
    <lineage>
        <taxon>Eukaryota</taxon>
        <taxon>Fungi</taxon>
        <taxon>Dikarya</taxon>
        <taxon>Basidiomycota</taxon>
        <taxon>Agaricomycotina</taxon>
        <taxon>Agaricomycetes</taxon>
        <taxon>Agaricomycetidae</taxon>
        <taxon>Agaricales</taxon>
        <taxon>Marasmiineae</taxon>
        <taxon>Mycenaceae</taxon>
        <taxon>Mycena</taxon>
    </lineage>
</organism>
<dbReference type="Gene3D" id="3.40.50.1820">
    <property type="entry name" value="alpha/beta hydrolase"/>
    <property type="match status" value="1"/>
</dbReference>
<evidence type="ECO:0000259" key="1">
    <source>
        <dbReference type="Pfam" id="PF12697"/>
    </source>
</evidence>
<protein>
    <recommendedName>
        <fullName evidence="1">AB hydrolase-1 domain-containing protein</fullName>
    </recommendedName>
</protein>
<reference evidence="2" key="1">
    <citation type="submission" date="2023-11" db="EMBL/GenBank/DDBJ databases">
        <authorList>
            <person name="De Vega J J."/>
            <person name="De Vega J J."/>
        </authorList>
    </citation>
    <scope>NUCLEOTIDE SEQUENCE</scope>
</reference>
<feature type="domain" description="AB hydrolase-1" evidence="1">
    <location>
        <begin position="46"/>
        <end position="326"/>
    </location>
</feature>